<accession>A0ABZ1AYW7</accession>
<keyword evidence="3" id="KW-1185">Reference proteome</keyword>
<proteinExistence type="predicted"/>
<protein>
    <submittedName>
        <fullName evidence="2">Uncharacterized protein</fullName>
    </submittedName>
</protein>
<name>A0ABZ1AYW7_9ACTN</name>
<reference evidence="2 3" key="1">
    <citation type="submission" date="2023-12" db="EMBL/GenBank/DDBJ databases">
        <title>Blastococcus brunescens sp. nov., an actonobacterium isolated from sandstone collected in sahara desert.</title>
        <authorList>
            <person name="Gtari M."/>
            <person name="Ghodhbane F."/>
        </authorList>
    </citation>
    <scope>NUCLEOTIDE SEQUENCE [LARGE SCALE GENOMIC DNA]</scope>
    <source>
        <strain evidence="2 3">BMG 8361</strain>
    </source>
</reference>
<evidence type="ECO:0000256" key="1">
    <source>
        <dbReference type="SAM" id="MobiDB-lite"/>
    </source>
</evidence>
<sequence>MQDLGAEPHAMVLAFVAQFLDAAAPVTPEARALVEALRPHVPRDGLLHVAGGADDELMRPLDFAPVPGGPARDLFADGVVEAELDRLADGQQPDGGWAVDFGSFSPRRPSSGADTGPSRR</sequence>
<gene>
    <name evidence="2" type="ORF">U6N30_29655</name>
</gene>
<evidence type="ECO:0000313" key="3">
    <source>
        <dbReference type="Proteomes" id="UP001324287"/>
    </source>
</evidence>
<feature type="region of interest" description="Disordered" evidence="1">
    <location>
        <begin position="88"/>
        <end position="120"/>
    </location>
</feature>
<organism evidence="2 3">
    <name type="scientific">Blastococcus brunescens</name>
    <dbReference type="NCBI Taxonomy" id="1564165"/>
    <lineage>
        <taxon>Bacteria</taxon>
        <taxon>Bacillati</taxon>
        <taxon>Actinomycetota</taxon>
        <taxon>Actinomycetes</taxon>
        <taxon>Geodermatophilales</taxon>
        <taxon>Geodermatophilaceae</taxon>
        <taxon>Blastococcus</taxon>
    </lineage>
</organism>
<evidence type="ECO:0000313" key="2">
    <source>
        <dbReference type="EMBL" id="WRL63762.1"/>
    </source>
</evidence>
<dbReference type="EMBL" id="CP141261">
    <property type="protein sequence ID" value="WRL63762.1"/>
    <property type="molecule type" value="Genomic_DNA"/>
</dbReference>
<dbReference type="RefSeq" id="WP_324275095.1">
    <property type="nucleotide sequence ID" value="NZ_CP141261.1"/>
</dbReference>
<dbReference type="Proteomes" id="UP001324287">
    <property type="component" value="Chromosome"/>
</dbReference>